<reference evidence="1 2" key="1">
    <citation type="submission" date="2016-02" db="EMBL/GenBank/DDBJ databases">
        <title>Draft genome sequence of Polaribacter atrinae KACC17473.</title>
        <authorList>
            <person name="Shin S.-K."/>
            <person name="Yi H."/>
        </authorList>
    </citation>
    <scope>NUCLEOTIDE SEQUENCE [LARGE SCALE GENOMIC DNA]</scope>
    <source>
        <strain evidence="1 2">KACC 17473</strain>
    </source>
</reference>
<organism evidence="1 2">
    <name type="scientific">Polaribacter atrinae</name>
    <dbReference type="NCBI Taxonomy" id="1333662"/>
    <lineage>
        <taxon>Bacteria</taxon>
        <taxon>Pseudomonadati</taxon>
        <taxon>Bacteroidota</taxon>
        <taxon>Flavobacteriia</taxon>
        <taxon>Flavobacteriales</taxon>
        <taxon>Flavobacteriaceae</taxon>
    </lineage>
</organism>
<keyword evidence="2" id="KW-1185">Reference proteome</keyword>
<evidence type="ECO:0000313" key="2">
    <source>
        <dbReference type="Proteomes" id="UP000076923"/>
    </source>
</evidence>
<name>A0A176T581_9FLAO</name>
<accession>A0A176T581</accession>
<dbReference type="Proteomes" id="UP000076923">
    <property type="component" value="Unassembled WGS sequence"/>
</dbReference>
<dbReference type="AlphaFoldDB" id="A0A176T581"/>
<dbReference type="OrthoDB" id="599464at2"/>
<protein>
    <submittedName>
        <fullName evidence="1">Uncharacterized protein</fullName>
    </submittedName>
</protein>
<dbReference type="EMBL" id="LVWE01000058">
    <property type="protein sequence ID" value="OAD42821.1"/>
    <property type="molecule type" value="Genomic_DNA"/>
</dbReference>
<gene>
    <name evidence="1" type="ORF">LPB303_14335</name>
</gene>
<comment type="caution">
    <text evidence="1">The sequence shown here is derived from an EMBL/GenBank/DDBJ whole genome shotgun (WGS) entry which is preliminary data.</text>
</comment>
<dbReference type="RefSeq" id="WP_068451641.1">
    <property type="nucleotide sequence ID" value="NZ_CANKUV010000009.1"/>
</dbReference>
<evidence type="ECO:0000313" key="1">
    <source>
        <dbReference type="EMBL" id="OAD42821.1"/>
    </source>
</evidence>
<proteinExistence type="predicted"/>
<sequence length="142" mass="15744">MKKKTILNLFSILCVVNILNIYSNNDNVTKSLTNKKAESTIVVESNNLNSLPKNKVIPLVNDVTNFSKVVVSSSRKKVLVKYYDEFNNKENVVNTTTSDYTETNSDSELTITSPIQIPAGSYAGARLETTSTLLTLYFPEIG</sequence>